<dbReference type="RefSeq" id="WP_200086115.1">
    <property type="nucleotide sequence ID" value="NZ_CP054706.1"/>
</dbReference>
<dbReference type="KEGG" id="scib:HUG20_18005"/>
<name>A0A7T6ZDX5_9BACI</name>
<organism evidence="2 3">
    <name type="scientific">Salicibibacter cibi</name>
    <dbReference type="NCBI Taxonomy" id="2743001"/>
    <lineage>
        <taxon>Bacteria</taxon>
        <taxon>Bacillati</taxon>
        <taxon>Bacillota</taxon>
        <taxon>Bacilli</taxon>
        <taxon>Bacillales</taxon>
        <taxon>Bacillaceae</taxon>
        <taxon>Salicibibacter</taxon>
    </lineage>
</organism>
<keyword evidence="3" id="KW-1185">Reference proteome</keyword>
<evidence type="ECO:0000313" key="3">
    <source>
        <dbReference type="Proteomes" id="UP000595349"/>
    </source>
</evidence>
<keyword evidence="1" id="KW-0812">Transmembrane</keyword>
<keyword evidence="1" id="KW-0472">Membrane</keyword>
<dbReference type="InterPro" id="IPR049971">
    <property type="entry name" value="CLC_0170-like"/>
</dbReference>
<evidence type="ECO:0000256" key="1">
    <source>
        <dbReference type="SAM" id="Phobius"/>
    </source>
</evidence>
<keyword evidence="1" id="KW-1133">Transmembrane helix</keyword>
<evidence type="ECO:0000313" key="2">
    <source>
        <dbReference type="EMBL" id="QQK81621.1"/>
    </source>
</evidence>
<dbReference type="Proteomes" id="UP000595349">
    <property type="component" value="Chromosome"/>
</dbReference>
<accession>A0A7T6ZDX5</accession>
<reference evidence="2 3" key="1">
    <citation type="submission" date="2020-06" db="EMBL/GenBank/DDBJ databases">
        <title>Genomic analysis of Salicibibacter sp. NKC21-4.</title>
        <authorList>
            <person name="Oh Y.J."/>
        </authorList>
    </citation>
    <scope>NUCLEOTIDE SEQUENCE [LARGE SCALE GENOMIC DNA]</scope>
    <source>
        <strain evidence="2 3">NKC21-4</strain>
    </source>
</reference>
<dbReference type="EMBL" id="CP054706">
    <property type="protein sequence ID" value="QQK81621.1"/>
    <property type="molecule type" value="Genomic_DNA"/>
</dbReference>
<gene>
    <name evidence="2" type="ORF">HUG20_18005</name>
</gene>
<dbReference type="NCBIfam" id="NF042414">
    <property type="entry name" value="CLC_0170_fam"/>
    <property type="match status" value="1"/>
</dbReference>
<dbReference type="AlphaFoldDB" id="A0A7T6ZDX5"/>
<feature type="transmembrane region" description="Helical" evidence="1">
    <location>
        <begin position="6"/>
        <end position="25"/>
    </location>
</feature>
<feature type="transmembrane region" description="Helical" evidence="1">
    <location>
        <begin position="46"/>
        <end position="65"/>
    </location>
</feature>
<proteinExistence type="predicted"/>
<protein>
    <submittedName>
        <fullName evidence="2">Uncharacterized protein</fullName>
    </submittedName>
</protein>
<sequence>MEIGYTNYMVTLLVVTGILILYFDVKAYDREKKKKERKTAIIIGRINLYSGISLLILNWMIDQWFW</sequence>